<dbReference type="PROSITE" id="PS51257">
    <property type="entry name" value="PROKAR_LIPOPROTEIN"/>
    <property type="match status" value="1"/>
</dbReference>
<feature type="region of interest" description="Disordered" evidence="1">
    <location>
        <begin position="156"/>
        <end position="218"/>
    </location>
</feature>
<organism evidence="2 3">
    <name type="scientific">Neglectibacter timonensis</name>
    <dbReference type="NCBI Taxonomy" id="1776382"/>
    <lineage>
        <taxon>Bacteria</taxon>
        <taxon>Bacillati</taxon>
        <taxon>Bacillota</taxon>
        <taxon>Clostridia</taxon>
        <taxon>Eubacteriales</taxon>
        <taxon>Oscillospiraceae</taxon>
        <taxon>Neglectibacter</taxon>
    </lineage>
</organism>
<evidence type="ECO:0000256" key="1">
    <source>
        <dbReference type="SAM" id="MobiDB-lite"/>
    </source>
</evidence>
<keyword evidence="3" id="KW-1185">Reference proteome</keyword>
<gene>
    <name evidence="2" type="ORF">NE695_00485</name>
</gene>
<evidence type="ECO:0000313" key="3">
    <source>
        <dbReference type="Proteomes" id="UP001524473"/>
    </source>
</evidence>
<dbReference type="RefSeq" id="WP_147578548.1">
    <property type="nucleotide sequence ID" value="NZ_CABKVV010000013.1"/>
</dbReference>
<feature type="compositionally biased region" description="Acidic residues" evidence="1">
    <location>
        <begin position="170"/>
        <end position="201"/>
    </location>
</feature>
<dbReference type="Proteomes" id="UP001524473">
    <property type="component" value="Unassembled WGS sequence"/>
</dbReference>
<protein>
    <submittedName>
        <fullName evidence="2">Uncharacterized protein</fullName>
    </submittedName>
</protein>
<sequence>MRFGVEHMTLRKRLPALLLAVVLAVSLSGCAIPIPGFADYDVSGYVKALLDSSYHQENEEFMSITGATKTAAQQNNTDTVENAAVLFCNTYGLYPNEEQLQELQEVMRTVYRQTQYTVKEEQKTDKGYYIEVEIRPIINFQNRTAELAKLKTEAQDEAIAQNRSNTSSEDSSEDSGESDGYGDDYDGYGEDEESWEEETESSESSAESSQPPAKTVDPNELYVEKAIAFCKTETDKISYADADKTITISLEILQTEAGELQLDMNQIGMIDKTVVYLTK</sequence>
<accession>A0ABT1RUP4</accession>
<dbReference type="EMBL" id="JANFZH010000001">
    <property type="protein sequence ID" value="MCQ4838387.1"/>
    <property type="molecule type" value="Genomic_DNA"/>
</dbReference>
<comment type="caution">
    <text evidence="2">The sequence shown here is derived from an EMBL/GenBank/DDBJ whole genome shotgun (WGS) entry which is preliminary data.</text>
</comment>
<name>A0ABT1RUP4_9FIRM</name>
<reference evidence="2 3" key="1">
    <citation type="submission" date="2022-06" db="EMBL/GenBank/DDBJ databases">
        <title>Isolation of gut microbiota from human fecal samples.</title>
        <authorList>
            <person name="Pamer E.G."/>
            <person name="Barat B."/>
            <person name="Waligurski E."/>
            <person name="Medina S."/>
            <person name="Paddock L."/>
            <person name="Mostad J."/>
        </authorList>
    </citation>
    <scope>NUCLEOTIDE SEQUENCE [LARGE SCALE GENOMIC DNA]</scope>
    <source>
        <strain evidence="2 3">DFI.9.73</strain>
    </source>
</reference>
<proteinExistence type="predicted"/>
<dbReference type="GeneID" id="90532324"/>
<evidence type="ECO:0000313" key="2">
    <source>
        <dbReference type="EMBL" id="MCQ4838387.1"/>
    </source>
</evidence>